<sequence length="581" mass="63103">MTMQRRSYYLFCGLSIAMRSDGALNQGHASHRFTLRPRKLHVPIICDVLRHTSKRQPMQAALQPDEEAIHSNQSTKVILFLTSFVVVPFLTYVLLNVENDSYQIARQTFNAAMATGFDPTLTSPESPEYIAMSNLYNDSMQSLFVLLLSKRLALYFIATLATLYSGYRAHEGISQIRCGAFTGPGEALDRLNNEILDGEDYLKARSSDENLSTQEYEDRGDDRDIFASMIDQDEESSSNAGKILALSLPLALAASLVASYGIIVAGKHSTALPVADDSIFYDMQVWFSSNFPYLTALPGFILCMLFVSAEFRRVFPNHRSTADDSASTKTPIVSSGNVLALLYVTGAYLAKTYPTISFGDQAATINLDLWPLQNGVNIAITTTVTRALAPILVSSSSKSIRTITLALGGITIFDGVSVFGTVANAEIDASSSQASVMEVVAKSKLALQASTSASPWQPGLLEIIVGHNNNQVAEALGLGDVVFPACLVAWALNADTFDSTTDDGNERLSASMFKYGYTLAATFGYVLASIVMEITGSFSLLGNRGGLPALVFFIPIMLLCVTAVAWRRNELTEVWGDAQEQ</sequence>
<protein>
    <submittedName>
        <fullName evidence="2">Uncharacterized protein</fullName>
    </submittedName>
</protein>
<organism evidence="2 3">
    <name type="scientific">Cyclotella atomus</name>
    <dbReference type="NCBI Taxonomy" id="382360"/>
    <lineage>
        <taxon>Eukaryota</taxon>
        <taxon>Sar</taxon>
        <taxon>Stramenopiles</taxon>
        <taxon>Ochrophyta</taxon>
        <taxon>Bacillariophyta</taxon>
        <taxon>Coscinodiscophyceae</taxon>
        <taxon>Thalassiosirophycidae</taxon>
        <taxon>Stephanodiscales</taxon>
        <taxon>Stephanodiscaceae</taxon>
        <taxon>Cyclotella</taxon>
    </lineage>
</organism>
<proteinExistence type="predicted"/>
<reference evidence="2 3" key="1">
    <citation type="submission" date="2024-10" db="EMBL/GenBank/DDBJ databases">
        <title>Updated reference genomes for cyclostephanoid diatoms.</title>
        <authorList>
            <person name="Roberts W.R."/>
            <person name="Alverson A.J."/>
        </authorList>
    </citation>
    <scope>NUCLEOTIDE SEQUENCE [LARGE SCALE GENOMIC DNA]</scope>
    <source>
        <strain evidence="2 3">AJA010-31</strain>
    </source>
</reference>
<evidence type="ECO:0000313" key="2">
    <source>
        <dbReference type="EMBL" id="KAL3786663.1"/>
    </source>
</evidence>
<keyword evidence="1" id="KW-0472">Membrane</keyword>
<dbReference type="PANTHER" id="PTHR12174:SF22">
    <property type="entry name" value="SIGNAL PEPTIDE PEPTIDASE-LIKE 3"/>
    <property type="match status" value="1"/>
</dbReference>
<feature type="transmembrane region" description="Helical" evidence="1">
    <location>
        <begin position="547"/>
        <end position="566"/>
    </location>
</feature>
<name>A0ABD3PG66_9STRA</name>
<dbReference type="InterPro" id="IPR007369">
    <property type="entry name" value="Peptidase_A22B_SPP"/>
</dbReference>
<comment type="caution">
    <text evidence="2">The sequence shown here is derived from an EMBL/GenBank/DDBJ whole genome shotgun (WGS) entry which is preliminary data.</text>
</comment>
<dbReference type="PANTHER" id="PTHR12174">
    <property type="entry name" value="SIGNAL PEPTIDE PEPTIDASE"/>
    <property type="match status" value="1"/>
</dbReference>
<feature type="transmembrane region" description="Helical" evidence="1">
    <location>
        <begin position="517"/>
        <end position="541"/>
    </location>
</feature>
<dbReference type="AlphaFoldDB" id="A0ABD3PG66"/>
<accession>A0ABD3PG66</accession>
<keyword evidence="1" id="KW-0812">Transmembrane</keyword>
<evidence type="ECO:0000256" key="1">
    <source>
        <dbReference type="SAM" id="Phobius"/>
    </source>
</evidence>
<dbReference type="Proteomes" id="UP001530400">
    <property type="component" value="Unassembled WGS sequence"/>
</dbReference>
<dbReference type="Pfam" id="PF04258">
    <property type="entry name" value="Peptidase_A22B"/>
    <property type="match status" value="1"/>
</dbReference>
<keyword evidence="3" id="KW-1185">Reference proteome</keyword>
<feature type="transmembrane region" description="Helical" evidence="1">
    <location>
        <begin position="243"/>
        <end position="263"/>
    </location>
</feature>
<dbReference type="EMBL" id="JALLPJ020000640">
    <property type="protein sequence ID" value="KAL3786663.1"/>
    <property type="molecule type" value="Genomic_DNA"/>
</dbReference>
<keyword evidence="1" id="KW-1133">Transmembrane helix</keyword>
<gene>
    <name evidence="2" type="ORF">ACHAWO_001937</name>
</gene>
<evidence type="ECO:0000313" key="3">
    <source>
        <dbReference type="Proteomes" id="UP001530400"/>
    </source>
</evidence>
<feature type="transmembrane region" description="Helical" evidence="1">
    <location>
        <begin position="143"/>
        <end position="167"/>
    </location>
</feature>
<feature type="transmembrane region" description="Helical" evidence="1">
    <location>
        <begin position="291"/>
        <end position="309"/>
    </location>
</feature>
<feature type="transmembrane region" description="Helical" evidence="1">
    <location>
        <begin position="77"/>
        <end position="95"/>
    </location>
</feature>